<accession>A0A139WTK1</accession>
<protein>
    <recommendedName>
        <fullName evidence="3">Type II toxin-antitoxin system HicA family toxin</fullName>
    </recommendedName>
</protein>
<evidence type="ECO:0000313" key="2">
    <source>
        <dbReference type="Proteomes" id="UP000076925"/>
    </source>
</evidence>
<sequence>MVREIKFTELEQILLNIGFVTMPTSGRQKVYQYPSSGTLVVLPGYEQQACVRTVHLVAVRRILSENGLMDSDKFNRFLNLVAS</sequence>
<name>A0A139WTK1_9CYAN</name>
<gene>
    <name evidence="1" type="ORF">WA1_08070</name>
</gene>
<dbReference type="EMBL" id="ANNX02000051">
    <property type="protein sequence ID" value="KYC35749.1"/>
    <property type="molecule type" value="Genomic_DNA"/>
</dbReference>
<dbReference type="STRING" id="128403.WA1_08070"/>
<organism evidence="1 2">
    <name type="scientific">Scytonema hofmannii PCC 7110</name>
    <dbReference type="NCBI Taxonomy" id="128403"/>
    <lineage>
        <taxon>Bacteria</taxon>
        <taxon>Bacillati</taxon>
        <taxon>Cyanobacteriota</taxon>
        <taxon>Cyanophyceae</taxon>
        <taxon>Nostocales</taxon>
        <taxon>Scytonemataceae</taxon>
        <taxon>Scytonema</taxon>
    </lineage>
</organism>
<dbReference type="AlphaFoldDB" id="A0A139WTK1"/>
<evidence type="ECO:0008006" key="3">
    <source>
        <dbReference type="Google" id="ProtNLM"/>
    </source>
</evidence>
<comment type="caution">
    <text evidence="1">The sequence shown here is derived from an EMBL/GenBank/DDBJ whole genome shotgun (WGS) entry which is preliminary data.</text>
</comment>
<reference evidence="1 2" key="1">
    <citation type="journal article" date="2013" name="Genome Biol. Evol.">
        <title>Genomes of Stigonematalean cyanobacteria (subsection V) and the evolution of oxygenic photosynthesis from prokaryotes to plastids.</title>
        <authorList>
            <person name="Dagan T."/>
            <person name="Roettger M."/>
            <person name="Stucken K."/>
            <person name="Landan G."/>
            <person name="Koch R."/>
            <person name="Major P."/>
            <person name="Gould S.B."/>
            <person name="Goremykin V.V."/>
            <person name="Rippka R."/>
            <person name="Tandeau de Marsac N."/>
            <person name="Gugger M."/>
            <person name="Lockhart P.J."/>
            <person name="Allen J.F."/>
            <person name="Brune I."/>
            <person name="Maus I."/>
            <person name="Puhler A."/>
            <person name="Martin W.F."/>
        </authorList>
    </citation>
    <scope>NUCLEOTIDE SEQUENCE [LARGE SCALE GENOMIC DNA]</scope>
    <source>
        <strain evidence="1 2">PCC 7110</strain>
    </source>
</reference>
<keyword evidence="2" id="KW-1185">Reference proteome</keyword>
<proteinExistence type="predicted"/>
<evidence type="ECO:0000313" key="1">
    <source>
        <dbReference type="EMBL" id="KYC35749.1"/>
    </source>
</evidence>
<dbReference type="Proteomes" id="UP000076925">
    <property type="component" value="Unassembled WGS sequence"/>
</dbReference>
<dbReference type="OrthoDB" id="495565at2"/>